<dbReference type="Gene3D" id="3.40.50.300">
    <property type="entry name" value="P-loop containing nucleotide triphosphate hydrolases"/>
    <property type="match status" value="1"/>
</dbReference>
<name>A0A081RYA0_PHOTE</name>
<evidence type="ECO:0000313" key="2">
    <source>
        <dbReference type="EMBL" id="KER03653.1"/>
    </source>
</evidence>
<dbReference type="InterPro" id="IPR003439">
    <property type="entry name" value="ABC_transporter-like_ATP-bd"/>
</dbReference>
<dbReference type="GO" id="GO:0005524">
    <property type="term" value="F:ATP binding"/>
    <property type="evidence" value="ECO:0007669"/>
    <property type="project" value="InterPro"/>
</dbReference>
<evidence type="ECO:0000313" key="3">
    <source>
        <dbReference type="Proteomes" id="UP000028002"/>
    </source>
</evidence>
<gene>
    <name evidence="2" type="ORF">MEG1DRAFT_01574</name>
</gene>
<dbReference type="SUPFAM" id="SSF52540">
    <property type="entry name" value="P-loop containing nucleoside triphosphate hydrolases"/>
    <property type="match status" value="1"/>
</dbReference>
<organism evidence="2 3">
    <name type="scientific">Photorhabdus temperata subsp. temperata Meg1</name>
    <dbReference type="NCBI Taxonomy" id="1393735"/>
    <lineage>
        <taxon>Bacteria</taxon>
        <taxon>Pseudomonadati</taxon>
        <taxon>Pseudomonadota</taxon>
        <taxon>Gammaproteobacteria</taxon>
        <taxon>Enterobacterales</taxon>
        <taxon>Morganellaceae</taxon>
        <taxon>Photorhabdus</taxon>
    </lineage>
</organism>
<accession>A0A081RYA0</accession>
<proteinExistence type="predicted"/>
<dbReference type="Pfam" id="PF00005">
    <property type="entry name" value="ABC_tran"/>
    <property type="match status" value="1"/>
</dbReference>
<comment type="caution">
    <text evidence="2">The sequence shown here is derived from an EMBL/GenBank/DDBJ whole genome shotgun (WGS) entry which is preliminary data.</text>
</comment>
<feature type="domain" description="ABC transporter" evidence="1">
    <location>
        <begin position="41"/>
        <end position="71"/>
    </location>
</feature>
<dbReference type="AlphaFoldDB" id="A0A081RYA0"/>
<dbReference type="GO" id="GO:0016887">
    <property type="term" value="F:ATP hydrolysis activity"/>
    <property type="evidence" value="ECO:0007669"/>
    <property type="project" value="InterPro"/>
</dbReference>
<sequence>MKIMPQYSTQTLIETKNIACQFGGEPKPLFSGIDINLTIGQQVLVGRNGIGKSWLAAILAGRYSPSEGTVQRFCDVGYLSQGLASFPGGMVNSIERRKSAGYPRSPLVAKCRCAI</sequence>
<dbReference type="InterPro" id="IPR027417">
    <property type="entry name" value="P-loop_NTPase"/>
</dbReference>
<dbReference type="EMBL" id="JGVH01000024">
    <property type="protein sequence ID" value="KER03653.1"/>
    <property type="molecule type" value="Genomic_DNA"/>
</dbReference>
<reference evidence="2 3" key="1">
    <citation type="submission" date="2014-03" db="EMBL/GenBank/DDBJ databases">
        <title>Draft Genome of Photorhabdus temperata Meg1.</title>
        <authorList>
            <person name="Hurst S.G.IV."/>
            <person name="Morris K."/>
            <person name="Thomas K."/>
            <person name="Tisa L.S."/>
        </authorList>
    </citation>
    <scope>NUCLEOTIDE SEQUENCE [LARGE SCALE GENOMIC DNA]</scope>
    <source>
        <strain evidence="2 3">Meg1</strain>
    </source>
</reference>
<dbReference type="PATRIC" id="fig|1393735.3.peg.1616"/>
<evidence type="ECO:0000259" key="1">
    <source>
        <dbReference type="Pfam" id="PF00005"/>
    </source>
</evidence>
<protein>
    <submittedName>
        <fullName evidence="2">ATPase component of ABC transporter</fullName>
    </submittedName>
</protein>
<dbReference type="Proteomes" id="UP000028002">
    <property type="component" value="Unassembled WGS sequence"/>
</dbReference>